<feature type="compositionally biased region" description="Basic residues" evidence="1">
    <location>
        <begin position="1"/>
        <end position="24"/>
    </location>
</feature>
<evidence type="ECO:0000313" key="3">
    <source>
        <dbReference type="Proteomes" id="UP000317078"/>
    </source>
</evidence>
<dbReference type="Gene3D" id="3.40.50.1110">
    <property type="entry name" value="SGNH hydrolase"/>
    <property type="match status" value="1"/>
</dbReference>
<keyword evidence="3" id="KW-1185">Reference proteome</keyword>
<evidence type="ECO:0000313" key="2">
    <source>
        <dbReference type="EMBL" id="TPG44209.1"/>
    </source>
</evidence>
<comment type="caution">
    <text evidence="2">The sequence shown here is derived from an EMBL/GenBank/DDBJ whole genome shotgun (WGS) entry which is preliminary data.</text>
</comment>
<dbReference type="GO" id="GO:0004622">
    <property type="term" value="F:phosphatidylcholine lysophospholipase activity"/>
    <property type="evidence" value="ECO:0007669"/>
    <property type="project" value="TreeGrafter"/>
</dbReference>
<dbReference type="Pfam" id="PF25182">
    <property type="entry name" value="NonGDSL"/>
    <property type="match status" value="1"/>
</dbReference>
<name>A0A502F5G1_9PROT</name>
<dbReference type="SUPFAM" id="SSF52266">
    <property type="entry name" value="SGNH hydrolase"/>
    <property type="match status" value="1"/>
</dbReference>
<evidence type="ECO:0000256" key="1">
    <source>
        <dbReference type="SAM" id="MobiDB-lite"/>
    </source>
</evidence>
<accession>A0A502F5G1</accession>
<protein>
    <submittedName>
        <fullName evidence="2">SGNH/GDSL hydrolase family protein</fullName>
    </submittedName>
</protein>
<feature type="region of interest" description="Disordered" evidence="1">
    <location>
        <begin position="1"/>
        <end position="45"/>
    </location>
</feature>
<reference evidence="2 3" key="1">
    <citation type="journal article" date="2019" name="Environ. Microbiol.">
        <title>Species interactions and distinct microbial communities in high Arctic permafrost affected cryosols are associated with the CH4 and CO2 gas fluxes.</title>
        <authorList>
            <person name="Altshuler I."/>
            <person name="Hamel J."/>
            <person name="Turney S."/>
            <person name="Magnuson E."/>
            <person name="Levesque R."/>
            <person name="Greer C."/>
            <person name="Whyte L.G."/>
        </authorList>
    </citation>
    <scope>NUCLEOTIDE SEQUENCE [LARGE SCALE GENOMIC DNA]</scope>
    <source>
        <strain evidence="2 3">S9.3B</strain>
    </source>
</reference>
<dbReference type="InterPro" id="IPR051532">
    <property type="entry name" value="Ester_Hydrolysis_Enzymes"/>
</dbReference>
<dbReference type="EMBL" id="RCZP01000058">
    <property type="protein sequence ID" value="TPG44209.1"/>
    <property type="molecule type" value="Genomic_DNA"/>
</dbReference>
<dbReference type="PANTHER" id="PTHR30383">
    <property type="entry name" value="THIOESTERASE 1/PROTEASE 1/LYSOPHOSPHOLIPASE L1"/>
    <property type="match status" value="1"/>
</dbReference>
<keyword evidence="2" id="KW-0378">Hydrolase</keyword>
<dbReference type="PANTHER" id="PTHR30383:SF5">
    <property type="entry name" value="SGNH HYDROLASE-TYPE ESTERASE DOMAIN-CONTAINING PROTEIN"/>
    <property type="match status" value="1"/>
</dbReference>
<organism evidence="2 3">
    <name type="scientific">Muricoccus nepalensis</name>
    <dbReference type="NCBI Taxonomy" id="1854500"/>
    <lineage>
        <taxon>Bacteria</taxon>
        <taxon>Pseudomonadati</taxon>
        <taxon>Pseudomonadota</taxon>
        <taxon>Alphaproteobacteria</taxon>
        <taxon>Acetobacterales</taxon>
        <taxon>Roseomonadaceae</taxon>
        <taxon>Muricoccus</taxon>
    </lineage>
</organism>
<proteinExistence type="predicted"/>
<gene>
    <name evidence="2" type="ORF">EAH89_27885</name>
</gene>
<dbReference type="Proteomes" id="UP000317078">
    <property type="component" value="Unassembled WGS sequence"/>
</dbReference>
<dbReference type="AlphaFoldDB" id="A0A502F5G1"/>
<sequence length="340" mass="35698">MWSMKMNHRAMPRKKSARRSRGRRPSPAAGAPTDPSIRSSMPQERTAAARWRDIRWWDAGMLQAGGGRRKGALGGIRRRVPGLGMLRALMIGGLAALLALPARAGCPAGPVPSLALPATGAALAAGRSVTILAFGSSSTEGFAASGPGATYPARLEARLREALPGRPIAVLNRGRGGEEVQEMMLRLKRDVLDAAPTLVVWQVGSNAVLRGVPPETYRARVEAGLDQLRAAGIEVILMDGQEAPRMEALPEAKARIEALTADIARDRGVPLFARGALMRGWRQDGVPDTAVIGPDGLHHTDFGYDCVAAALADGIAAAVRPAPGVALSRAPAAAEAARPR</sequence>
<dbReference type="OrthoDB" id="7203637at2"/>
<dbReference type="InterPro" id="IPR057572">
    <property type="entry name" value="NonGDSL"/>
</dbReference>
<dbReference type="InterPro" id="IPR036514">
    <property type="entry name" value="SGNH_hydro_sf"/>
</dbReference>